<evidence type="ECO:0008006" key="3">
    <source>
        <dbReference type="Google" id="ProtNLM"/>
    </source>
</evidence>
<gene>
    <name evidence="1" type="ORF">PoB_001968500</name>
</gene>
<dbReference type="AlphaFoldDB" id="A0AAV3ZDH6"/>
<reference evidence="1 2" key="1">
    <citation type="journal article" date="2021" name="Elife">
        <title>Chloroplast acquisition without the gene transfer in kleptoplastic sea slugs, Plakobranchus ocellatus.</title>
        <authorList>
            <person name="Maeda T."/>
            <person name="Takahashi S."/>
            <person name="Yoshida T."/>
            <person name="Shimamura S."/>
            <person name="Takaki Y."/>
            <person name="Nagai Y."/>
            <person name="Toyoda A."/>
            <person name="Suzuki Y."/>
            <person name="Arimoto A."/>
            <person name="Ishii H."/>
            <person name="Satoh N."/>
            <person name="Nishiyama T."/>
            <person name="Hasebe M."/>
            <person name="Maruyama T."/>
            <person name="Minagawa J."/>
            <person name="Obokata J."/>
            <person name="Shigenobu S."/>
        </authorList>
    </citation>
    <scope>NUCLEOTIDE SEQUENCE [LARGE SCALE GENOMIC DNA]</scope>
</reference>
<evidence type="ECO:0000313" key="2">
    <source>
        <dbReference type="Proteomes" id="UP000735302"/>
    </source>
</evidence>
<protein>
    <recommendedName>
        <fullName evidence="3">Ig-like domain-containing protein</fullName>
    </recommendedName>
</protein>
<comment type="caution">
    <text evidence="1">The sequence shown here is derived from an EMBL/GenBank/DDBJ whole genome shotgun (WGS) entry which is preliminary data.</text>
</comment>
<keyword evidence="2" id="KW-1185">Reference proteome</keyword>
<accession>A0AAV3ZDH6</accession>
<name>A0AAV3ZDH6_9GAST</name>
<organism evidence="1 2">
    <name type="scientific">Plakobranchus ocellatus</name>
    <dbReference type="NCBI Taxonomy" id="259542"/>
    <lineage>
        <taxon>Eukaryota</taxon>
        <taxon>Metazoa</taxon>
        <taxon>Spiralia</taxon>
        <taxon>Lophotrochozoa</taxon>
        <taxon>Mollusca</taxon>
        <taxon>Gastropoda</taxon>
        <taxon>Heterobranchia</taxon>
        <taxon>Euthyneura</taxon>
        <taxon>Panpulmonata</taxon>
        <taxon>Sacoglossa</taxon>
        <taxon>Placobranchoidea</taxon>
        <taxon>Plakobranchidae</taxon>
        <taxon>Plakobranchus</taxon>
    </lineage>
</organism>
<dbReference type="EMBL" id="BLXT01002312">
    <property type="protein sequence ID" value="GFN93179.1"/>
    <property type="molecule type" value="Genomic_DNA"/>
</dbReference>
<dbReference type="Proteomes" id="UP000735302">
    <property type="component" value="Unassembled WGS sequence"/>
</dbReference>
<sequence length="269" mass="29630">MTMGIVYRAGVDGWFAKYTFKGSVKKSQSDPKHLIKDLGANYTIDQNYGHVIEATLEITVTPNMEGSRIICYPDVASSDILLNLAEKNDTHGVWSKPFKIKFFPGTPTLKVQYKSSSKVIVGGETIIAKCDALVESGGTVVWELNATSKKYKWKGGKSQGPQKPADWVTLTEREEEFDYHTYEGPRVHSELQLIANDRMAKATLHCYSYEGQNSFTNPVTGATVNTAVSEPPFDFTRSSVASESALRSAGTLLLRVRTPSLAPWPDVGP</sequence>
<proteinExistence type="predicted"/>
<evidence type="ECO:0000313" key="1">
    <source>
        <dbReference type="EMBL" id="GFN93179.1"/>
    </source>
</evidence>